<gene>
    <name evidence="2" type="ORF">TRSC58_02493</name>
</gene>
<evidence type="ECO:0000256" key="1">
    <source>
        <dbReference type="SAM" id="MobiDB-lite"/>
    </source>
</evidence>
<dbReference type="Pfam" id="PF21203">
    <property type="entry name" value="ECM10"/>
    <property type="match status" value="1"/>
</dbReference>
<sequence length="368" mass="39929">MFMCLYASALPSFVYGGEKAATSGTARTALRWGTQRFAQQTDTHLDKGVHCWLRCHLQLHLQGDGGERHALRVEPKKTREEEGSLKTMKGGLFFGLCVLLVIATGASEAVSEVYDVQRRLGVEEDWESISSITISRASVDATARLRQNNEVLDSGKQGNLTKEKKATLEKAQFVYYRLMRKGDVDGSSAVSIALTPCSLVRGFEAADSRTVLLRESLRVAVGTGATVVGLQATSGTNTFHAKMLNGDECDLGILSLFPHVRLQVSVGLVEPTAPRSLPDYADLDALAKLGKSKSAGKKGTKKKGGGAASKATSLYGDNPQQQQAGVSGEQDQAEEPEEDDRTFLQKYWTFLLIPFVMSLVQGLLAKRQ</sequence>
<keyword evidence="3" id="KW-1185">Reference proteome</keyword>
<dbReference type="EMBL" id="AUPL01002493">
    <property type="protein sequence ID" value="ESL09782.1"/>
    <property type="molecule type" value="Genomic_DNA"/>
</dbReference>
<evidence type="ECO:0000313" key="2">
    <source>
        <dbReference type="EMBL" id="ESL09782.1"/>
    </source>
</evidence>
<dbReference type="OrthoDB" id="277814at2759"/>
<dbReference type="Proteomes" id="UP000031737">
    <property type="component" value="Unassembled WGS sequence"/>
</dbReference>
<dbReference type="AlphaFoldDB" id="A0A061J915"/>
<reference evidence="2 3" key="1">
    <citation type="submission" date="2013-07" db="EMBL/GenBank/DDBJ databases">
        <authorList>
            <person name="Stoco P.H."/>
            <person name="Wagner G."/>
            <person name="Gerber A."/>
            <person name="Zaha A."/>
            <person name="Thompson C."/>
            <person name="Bartholomeu D.C."/>
            <person name="Luckemeyer D.D."/>
            <person name="Bahia D."/>
            <person name="Loreto E."/>
            <person name="Prestes E.B."/>
            <person name="Lima F.M."/>
            <person name="Rodrigues-Luiz G."/>
            <person name="Vallejo G.A."/>
            <person name="Filho J.F."/>
            <person name="Monteiro K.M."/>
            <person name="Tyler K.M."/>
            <person name="de Almeida L.G."/>
            <person name="Ortiz M.F."/>
            <person name="Siervo M.A."/>
            <person name="de Moraes M.H."/>
            <person name="Cunha O.L."/>
            <person name="Mendonca-Neto R."/>
            <person name="Silva R."/>
            <person name="Teixeira S.M."/>
            <person name="Murta S.M."/>
            <person name="Sincero T.C."/>
            <person name="Mendes T.A."/>
            <person name="Urmenyi T.P."/>
            <person name="Silva V.G."/>
            <person name="da Rocha W.D."/>
            <person name="Andersson B."/>
            <person name="Romanha A.J."/>
            <person name="Steindel M."/>
            <person name="de Vasconcelos A.T."/>
            <person name="Grisard E.C."/>
        </authorList>
    </citation>
    <scope>NUCLEOTIDE SEQUENCE [LARGE SCALE GENOMIC DNA]</scope>
    <source>
        <strain evidence="2 3">SC58</strain>
    </source>
</reference>
<feature type="compositionally biased region" description="Basic residues" evidence="1">
    <location>
        <begin position="294"/>
        <end position="304"/>
    </location>
</feature>
<feature type="compositionally biased region" description="Acidic residues" evidence="1">
    <location>
        <begin position="331"/>
        <end position="340"/>
    </location>
</feature>
<organism evidence="2 3">
    <name type="scientific">Trypanosoma rangeli SC58</name>
    <dbReference type="NCBI Taxonomy" id="429131"/>
    <lineage>
        <taxon>Eukaryota</taxon>
        <taxon>Discoba</taxon>
        <taxon>Euglenozoa</taxon>
        <taxon>Kinetoplastea</taxon>
        <taxon>Metakinetoplastina</taxon>
        <taxon>Trypanosomatida</taxon>
        <taxon>Trypanosomatidae</taxon>
        <taxon>Trypanosoma</taxon>
        <taxon>Herpetosoma</taxon>
    </lineage>
</organism>
<feature type="region of interest" description="Disordered" evidence="1">
    <location>
        <begin position="294"/>
        <end position="340"/>
    </location>
</feature>
<name>A0A061J915_TRYRA</name>
<proteinExistence type="predicted"/>
<dbReference type="VEuPathDB" id="TriTrypDB:TRSC58_02493"/>
<accession>A0A061J915</accession>
<protein>
    <submittedName>
        <fullName evidence="2">Uncharacterized protein</fullName>
    </submittedName>
</protein>
<comment type="caution">
    <text evidence="2">The sequence shown here is derived from an EMBL/GenBank/DDBJ whole genome shotgun (WGS) entry which is preliminary data.</text>
</comment>
<evidence type="ECO:0000313" key="3">
    <source>
        <dbReference type="Proteomes" id="UP000031737"/>
    </source>
</evidence>